<gene>
    <name evidence="1" type="ORF">GCM10025868_32740</name>
</gene>
<comment type="caution">
    <text evidence="1">The sequence shown here is derived from an EMBL/GenBank/DDBJ whole genome shotgun (WGS) entry which is preliminary data.</text>
</comment>
<evidence type="ECO:0000313" key="1">
    <source>
        <dbReference type="EMBL" id="GMA88024.1"/>
    </source>
</evidence>
<keyword evidence="2" id="KW-1185">Reference proteome</keyword>
<reference evidence="2" key="1">
    <citation type="journal article" date="2019" name="Int. J. Syst. Evol. Microbiol.">
        <title>The Global Catalogue of Microorganisms (GCM) 10K type strain sequencing project: providing services to taxonomists for standard genome sequencing and annotation.</title>
        <authorList>
            <consortium name="The Broad Institute Genomics Platform"/>
            <consortium name="The Broad Institute Genome Sequencing Center for Infectious Disease"/>
            <person name="Wu L."/>
            <person name="Ma J."/>
        </authorList>
    </citation>
    <scope>NUCLEOTIDE SEQUENCE [LARGE SCALE GENOMIC DNA]</scope>
    <source>
        <strain evidence="2">NBRC 108730</strain>
    </source>
</reference>
<dbReference type="Proteomes" id="UP001157017">
    <property type="component" value="Unassembled WGS sequence"/>
</dbReference>
<accession>A0ABQ6JLM3</accession>
<name>A0ABQ6JLM3_9ACTN</name>
<organism evidence="1 2">
    <name type="scientific">Angustibacter aerolatus</name>
    <dbReference type="NCBI Taxonomy" id="1162965"/>
    <lineage>
        <taxon>Bacteria</taxon>
        <taxon>Bacillati</taxon>
        <taxon>Actinomycetota</taxon>
        <taxon>Actinomycetes</taxon>
        <taxon>Kineosporiales</taxon>
        <taxon>Kineosporiaceae</taxon>
    </lineage>
</organism>
<protein>
    <submittedName>
        <fullName evidence="1">Uncharacterized protein</fullName>
    </submittedName>
</protein>
<sequence>MRVVDLHDLATDGLAVGDLGLADVRLDLELAPHAVDEDVEVELAHALDDGLAGLLVLLHLEGRVLLGEPSGSRCPGFSWSPFVFGSMATEMTGSGKVIDSSTTWLVGSHRVSPVVVSFRPIIA</sequence>
<dbReference type="EMBL" id="BSUZ01000001">
    <property type="protein sequence ID" value="GMA88024.1"/>
    <property type="molecule type" value="Genomic_DNA"/>
</dbReference>
<evidence type="ECO:0000313" key="2">
    <source>
        <dbReference type="Proteomes" id="UP001157017"/>
    </source>
</evidence>
<proteinExistence type="predicted"/>